<gene>
    <name evidence="1" type="ORF">B0H66DRAFT_445079</name>
</gene>
<evidence type="ECO:0000313" key="2">
    <source>
        <dbReference type="Proteomes" id="UP001283341"/>
    </source>
</evidence>
<feature type="non-terminal residue" evidence="1">
    <location>
        <position position="180"/>
    </location>
</feature>
<reference evidence="1" key="1">
    <citation type="journal article" date="2023" name="Mol. Phylogenet. Evol.">
        <title>Genome-scale phylogeny and comparative genomics of the fungal order Sordariales.</title>
        <authorList>
            <person name="Hensen N."/>
            <person name="Bonometti L."/>
            <person name="Westerberg I."/>
            <person name="Brannstrom I.O."/>
            <person name="Guillou S."/>
            <person name="Cros-Aarteil S."/>
            <person name="Calhoun S."/>
            <person name="Haridas S."/>
            <person name="Kuo A."/>
            <person name="Mondo S."/>
            <person name="Pangilinan J."/>
            <person name="Riley R."/>
            <person name="LaButti K."/>
            <person name="Andreopoulos B."/>
            <person name="Lipzen A."/>
            <person name="Chen C."/>
            <person name="Yan M."/>
            <person name="Daum C."/>
            <person name="Ng V."/>
            <person name="Clum A."/>
            <person name="Steindorff A."/>
            <person name="Ohm R.A."/>
            <person name="Martin F."/>
            <person name="Silar P."/>
            <person name="Natvig D.O."/>
            <person name="Lalanne C."/>
            <person name="Gautier V."/>
            <person name="Ament-Velasquez S.L."/>
            <person name="Kruys A."/>
            <person name="Hutchinson M.I."/>
            <person name="Powell A.J."/>
            <person name="Barry K."/>
            <person name="Miller A.N."/>
            <person name="Grigoriev I.V."/>
            <person name="Debuchy R."/>
            <person name="Gladieux P."/>
            <person name="Hiltunen Thoren M."/>
            <person name="Johannesson H."/>
        </authorList>
    </citation>
    <scope>NUCLEOTIDE SEQUENCE</scope>
    <source>
        <strain evidence="1">CBS 118394</strain>
    </source>
</reference>
<feature type="non-terminal residue" evidence="1">
    <location>
        <position position="1"/>
    </location>
</feature>
<protein>
    <submittedName>
        <fullName evidence="1">Uncharacterized protein</fullName>
    </submittedName>
</protein>
<reference evidence="1" key="2">
    <citation type="submission" date="2023-06" db="EMBL/GenBank/DDBJ databases">
        <authorList>
            <consortium name="Lawrence Berkeley National Laboratory"/>
            <person name="Haridas S."/>
            <person name="Hensen N."/>
            <person name="Bonometti L."/>
            <person name="Westerberg I."/>
            <person name="Brannstrom I.O."/>
            <person name="Guillou S."/>
            <person name="Cros-Aarteil S."/>
            <person name="Calhoun S."/>
            <person name="Kuo A."/>
            <person name="Mondo S."/>
            <person name="Pangilinan J."/>
            <person name="Riley R."/>
            <person name="Labutti K."/>
            <person name="Andreopoulos B."/>
            <person name="Lipzen A."/>
            <person name="Chen C."/>
            <person name="Yanf M."/>
            <person name="Daum C."/>
            <person name="Ng V."/>
            <person name="Clum A."/>
            <person name="Steindorff A."/>
            <person name="Ohm R."/>
            <person name="Martin F."/>
            <person name="Silar P."/>
            <person name="Natvig D."/>
            <person name="Lalanne C."/>
            <person name="Gautier V."/>
            <person name="Ament-Velasquez S.L."/>
            <person name="Kruys A."/>
            <person name="Hutchinson M.I."/>
            <person name="Powell A.J."/>
            <person name="Barry K."/>
            <person name="Miller A.N."/>
            <person name="Grigoriev I.V."/>
            <person name="Debuchy R."/>
            <person name="Gladieux P."/>
            <person name="Thoren M.H."/>
            <person name="Johannesson H."/>
        </authorList>
    </citation>
    <scope>NUCLEOTIDE SEQUENCE</scope>
    <source>
        <strain evidence="1">CBS 118394</strain>
    </source>
</reference>
<dbReference type="Proteomes" id="UP001283341">
    <property type="component" value="Unassembled WGS sequence"/>
</dbReference>
<dbReference type="EMBL" id="JAUEDM010000001">
    <property type="protein sequence ID" value="KAK3331547.1"/>
    <property type="molecule type" value="Genomic_DNA"/>
</dbReference>
<keyword evidence="2" id="KW-1185">Reference proteome</keyword>
<name>A0AAE0MGC8_9PEZI</name>
<accession>A0AAE0MGC8</accession>
<dbReference type="AlphaFoldDB" id="A0AAE0MGC8"/>
<proteinExistence type="predicted"/>
<organism evidence="1 2">
    <name type="scientific">Apodospora peruviana</name>
    <dbReference type="NCBI Taxonomy" id="516989"/>
    <lineage>
        <taxon>Eukaryota</taxon>
        <taxon>Fungi</taxon>
        <taxon>Dikarya</taxon>
        <taxon>Ascomycota</taxon>
        <taxon>Pezizomycotina</taxon>
        <taxon>Sordariomycetes</taxon>
        <taxon>Sordariomycetidae</taxon>
        <taxon>Sordariales</taxon>
        <taxon>Lasiosphaeriaceae</taxon>
        <taxon>Apodospora</taxon>
    </lineage>
</organism>
<evidence type="ECO:0000313" key="1">
    <source>
        <dbReference type="EMBL" id="KAK3331547.1"/>
    </source>
</evidence>
<sequence length="180" mass="20337">VQHIQTIIATANGLPNWDKAVMGQWAPYTRIRWGFFPVEVEYEAPIIFLAANDNPKGPLDQVPWYVDGTSRSCQETRVEEPDSMARSGDSGLTRERVHTVKNELATCILVIGAAQKMERVSLKWEEDKWGVPRKQPDLPNTTDGRVYASLAMKIQPWKRSFDKHPAVKKPLATTAICHIL</sequence>
<comment type="caution">
    <text evidence="1">The sequence shown here is derived from an EMBL/GenBank/DDBJ whole genome shotgun (WGS) entry which is preliminary data.</text>
</comment>